<dbReference type="InterPro" id="IPR027417">
    <property type="entry name" value="P-loop_NTPase"/>
</dbReference>
<organism evidence="3 4">
    <name type="scientific">Hymenobacter latericoloratus</name>
    <dbReference type="NCBI Taxonomy" id="1411121"/>
    <lineage>
        <taxon>Bacteria</taxon>
        <taxon>Pseudomonadati</taxon>
        <taxon>Bacteroidota</taxon>
        <taxon>Cytophagia</taxon>
        <taxon>Cytophagales</taxon>
        <taxon>Hymenobacteraceae</taxon>
        <taxon>Hymenobacter</taxon>
    </lineage>
</organism>
<dbReference type="Pfam" id="PF07726">
    <property type="entry name" value="AAA_3"/>
    <property type="match status" value="1"/>
</dbReference>
<dbReference type="EMBL" id="JACHNV010000001">
    <property type="protein sequence ID" value="MBB4600391.1"/>
    <property type="molecule type" value="Genomic_DNA"/>
</dbReference>
<dbReference type="Gene3D" id="3.40.50.300">
    <property type="entry name" value="P-loop containing nucleotide triphosphate hydrolases"/>
    <property type="match status" value="1"/>
</dbReference>
<evidence type="ECO:0000259" key="2">
    <source>
        <dbReference type="SMART" id="SM00382"/>
    </source>
</evidence>
<dbReference type="SMART" id="SM00382">
    <property type="entry name" value="AAA"/>
    <property type="match status" value="1"/>
</dbReference>
<keyword evidence="4" id="KW-1185">Reference proteome</keyword>
<evidence type="ECO:0000313" key="3">
    <source>
        <dbReference type="EMBL" id="MBB4600391.1"/>
    </source>
</evidence>
<reference evidence="3 4" key="1">
    <citation type="submission" date="2020-08" db="EMBL/GenBank/DDBJ databases">
        <title>Genomic Encyclopedia of Type Strains, Phase IV (KMG-IV): sequencing the most valuable type-strain genomes for metagenomic binning, comparative biology and taxonomic classification.</title>
        <authorList>
            <person name="Goeker M."/>
        </authorList>
    </citation>
    <scope>NUCLEOTIDE SEQUENCE [LARGE SCALE GENOMIC DNA]</scope>
    <source>
        <strain evidence="3 4">DSM 26701</strain>
    </source>
</reference>
<dbReference type="CDD" id="cd00009">
    <property type="entry name" value="AAA"/>
    <property type="match status" value="1"/>
</dbReference>
<proteinExistence type="predicted"/>
<dbReference type="Proteomes" id="UP000579570">
    <property type="component" value="Unassembled WGS sequence"/>
</dbReference>
<dbReference type="PANTHER" id="PTHR42759:SF1">
    <property type="entry name" value="MAGNESIUM-CHELATASE SUBUNIT CHLD"/>
    <property type="match status" value="1"/>
</dbReference>
<dbReference type="PANTHER" id="PTHR42759">
    <property type="entry name" value="MOXR FAMILY PROTEIN"/>
    <property type="match status" value="1"/>
</dbReference>
<comment type="caution">
    <text evidence="3">The sequence shown here is derived from an EMBL/GenBank/DDBJ whole genome shotgun (WGS) entry which is preliminary data.</text>
</comment>
<gene>
    <name evidence="3" type="ORF">GGU46_001001</name>
</gene>
<dbReference type="Gene3D" id="1.10.8.80">
    <property type="entry name" value="Magnesium chelatase subunit I, C-Terminal domain"/>
    <property type="match status" value="1"/>
</dbReference>
<dbReference type="InterPro" id="IPR041628">
    <property type="entry name" value="ChlI/MoxR_AAA_lid"/>
</dbReference>
<dbReference type="PIRSF" id="PIRSF002849">
    <property type="entry name" value="AAA_ATPase_chaperone_MoxR_prd"/>
    <property type="match status" value="1"/>
</dbReference>
<keyword evidence="3" id="KW-0378">Hydrolase</keyword>
<protein>
    <submittedName>
        <fullName evidence="3">MoxR-like ATPase</fullName>
        <ecNumber evidence="3">3.6.3.-</ecNumber>
    </submittedName>
</protein>
<evidence type="ECO:0000256" key="1">
    <source>
        <dbReference type="SAM" id="MobiDB-lite"/>
    </source>
</evidence>
<dbReference type="GO" id="GO:0016787">
    <property type="term" value="F:hydrolase activity"/>
    <property type="evidence" value="ECO:0007669"/>
    <property type="project" value="UniProtKB-KW"/>
</dbReference>
<dbReference type="InterPro" id="IPR011703">
    <property type="entry name" value="ATPase_AAA-3"/>
</dbReference>
<evidence type="ECO:0000313" key="4">
    <source>
        <dbReference type="Proteomes" id="UP000579570"/>
    </source>
</evidence>
<dbReference type="InterPro" id="IPR050764">
    <property type="entry name" value="CbbQ/NirQ/NorQ/GpvN"/>
</dbReference>
<dbReference type="InterPro" id="IPR003593">
    <property type="entry name" value="AAA+_ATPase"/>
</dbReference>
<name>A0ABR6JUA2_9BACT</name>
<feature type="domain" description="AAA+ ATPase" evidence="2">
    <location>
        <begin position="74"/>
        <end position="215"/>
    </location>
</feature>
<dbReference type="Pfam" id="PF17863">
    <property type="entry name" value="AAA_lid_2"/>
    <property type="match status" value="1"/>
</dbReference>
<accession>A0ABR6JUA2</accession>
<feature type="region of interest" description="Disordered" evidence="1">
    <location>
        <begin position="1"/>
        <end position="36"/>
    </location>
</feature>
<dbReference type="EC" id="3.6.3.-" evidence="3"/>
<dbReference type="SUPFAM" id="SSF52540">
    <property type="entry name" value="P-loop containing nucleoside triphosphate hydrolases"/>
    <property type="match status" value="1"/>
</dbReference>
<sequence length="353" mass="38637">MENNSSSTPADFPEATSPAEMPVAPESGNAATGFAPRTDLSHLSRHAEAIRQELGKVIVGQQALAELLLTALLADGHVLLEGVPGVAKTLTAKLLARTLSVPFSRLQFTPDLMPSDVLGTSVFRPNKAEFEFRPGPIFASIVLIDEINRAPAKTQSALFEVMEERQVTQDGTRYPMPAPFIVLATQNPVEQEGTYRLPEAQLDRFLFKLNVGYPTVEEEVAILQGHHAGFGGTPLDAVRAVVSAEDLQKLREQVRRQHVEPKLLEYIARLVGQTRAHKGLYLGASPRASLALLNGAKALAALRGRDFVTPEDVQYLAPMVLRHRIQLTPEREMEGGTPDDVVKQILQQIEVPR</sequence>